<comment type="caution">
    <text evidence="2">The sequence shown here is derived from an EMBL/GenBank/DDBJ whole genome shotgun (WGS) entry which is preliminary data.</text>
</comment>
<dbReference type="AlphaFoldDB" id="A0A4Y2UUZ0"/>
<feature type="compositionally biased region" description="Basic and acidic residues" evidence="1">
    <location>
        <begin position="44"/>
        <end position="57"/>
    </location>
</feature>
<reference evidence="2 3" key="1">
    <citation type="journal article" date="2019" name="Sci. Rep.">
        <title>Orb-weaving spider Araneus ventricosus genome elucidates the spidroin gene catalogue.</title>
        <authorList>
            <person name="Kono N."/>
            <person name="Nakamura H."/>
            <person name="Ohtoshi R."/>
            <person name="Moran D.A.P."/>
            <person name="Shinohara A."/>
            <person name="Yoshida Y."/>
            <person name="Fujiwara M."/>
            <person name="Mori M."/>
            <person name="Tomita M."/>
            <person name="Arakawa K."/>
        </authorList>
    </citation>
    <scope>NUCLEOTIDE SEQUENCE [LARGE SCALE GENOMIC DNA]</scope>
</reference>
<dbReference type="Proteomes" id="UP000499080">
    <property type="component" value="Unassembled WGS sequence"/>
</dbReference>
<evidence type="ECO:0000256" key="1">
    <source>
        <dbReference type="SAM" id="MobiDB-lite"/>
    </source>
</evidence>
<evidence type="ECO:0000313" key="3">
    <source>
        <dbReference type="Proteomes" id="UP000499080"/>
    </source>
</evidence>
<protein>
    <submittedName>
        <fullName evidence="2">Uncharacterized protein</fullName>
    </submittedName>
</protein>
<evidence type="ECO:0000313" key="2">
    <source>
        <dbReference type="EMBL" id="GBO16809.1"/>
    </source>
</evidence>
<proteinExistence type="predicted"/>
<name>A0A4Y2UUZ0_ARAVE</name>
<organism evidence="2 3">
    <name type="scientific">Araneus ventricosus</name>
    <name type="common">Orbweaver spider</name>
    <name type="synonym">Epeira ventricosa</name>
    <dbReference type="NCBI Taxonomy" id="182803"/>
    <lineage>
        <taxon>Eukaryota</taxon>
        <taxon>Metazoa</taxon>
        <taxon>Ecdysozoa</taxon>
        <taxon>Arthropoda</taxon>
        <taxon>Chelicerata</taxon>
        <taxon>Arachnida</taxon>
        <taxon>Araneae</taxon>
        <taxon>Araneomorphae</taxon>
        <taxon>Entelegynae</taxon>
        <taxon>Araneoidea</taxon>
        <taxon>Araneidae</taxon>
        <taxon>Araneus</taxon>
    </lineage>
</organism>
<sequence length="103" mass="11054">MKSIPFVPLTVRLPGLARPQPESADERQAEHLRQDSDGGGGGSRGERRRPPGGRGDDATAGVGEHPHLQELPVPGRNHWSRSLWVRVPGRAADAGQREGQRGG</sequence>
<feature type="compositionally biased region" description="Basic and acidic residues" evidence="1">
    <location>
        <begin position="24"/>
        <end position="36"/>
    </location>
</feature>
<feature type="region of interest" description="Disordered" evidence="1">
    <location>
        <begin position="1"/>
        <end position="77"/>
    </location>
</feature>
<dbReference type="EMBL" id="BGPR01040645">
    <property type="protein sequence ID" value="GBO16809.1"/>
    <property type="molecule type" value="Genomic_DNA"/>
</dbReference>
<keyword evidence="3" id="KW-1185">Reference proteome</keyword>
<gene>
    <name evidence="2" type="ORF">AVEN_255726_1</name>
</gene>
<accession>A0A4Y2UUZ0</accession>